<evidence type="ECO:0000256" key="6">
    <source>
        <dbReference type="PROSITE-ProRule" id="PRU00278"/>
    </source>
</evidence>
<evidence type="ECO:0000259" key="8">
    <source>
        <dbReference type="PROSITE" id="PS50198"/>
    </source>
</evidence>
<keyword evidence="10" id="KW-1185">Reference proteome</keyword>
<dbReference type="AlphaFoldDB" id="A0A7Z0DN39"/>
<evidence type="ECO:0000256" key="5">
    <source>
        <dbReference type="ARBA" id="ARBA00023235"/>
    </source>
</evidence>
<evidence type="ECO:0000256" key="4">
    <source>
        <dbReference type="ARBA" id="ARBA00023110"/>
    </source>
</evidence>
<evidence type="ECO:0000313" key="9">
    <source>
        <dbReference type="EMBL" id="NYI78252.1"/>
    </source>
</evidence>
<comment type="catalytic activity">
    <reaction evidence="1">
        <text>[protein]-peptidylproline (omega=180) = [protein]-peptidylproline (omega=0)</text>
        <dbReference type="Rhea" id="RHEA:16237"/>
        <dbReference type="Rhea" id="RHEA-COMP:10747"/>
        <dbReference type="Rhea" id="RHEA-COMP:10748"/>
        <dbReference type="ChEBI" id="CHEBI:83833"/>
        <dbReference type="ChEBI" id="CHEBI:83834"/>
        <dbReference type="EC" id="5.2.1.8"/>
    </reaction>
</comment>
<dbReference type="EC" id="5.2.1.8" evidence="2"/>
<keyword evidence="5 6" id="KW-0413">Isomerase</keyword>
<feature type="region of interest" description="Disordered" evidence="7">
    <location>
        <begin position="325"/>
        <end position="345"/>
    </location>
</feature>
<dbReference type="PROSITE" id="PS50198">
    <property type="entry name" value="PPIC_PPIASE_2"/>
    <property type="match status" value="1"/>
</dbReference>
<reference evidence="9 10" key="1">
    <citation type="submission" date="2020-07" db="EMBL/GenBank/DDBJ databases">
        <title>Sequencing the genomes of 1000 actinobacteria strains.</title>
        <authorList>
            <person name="Klenk H.-P."/>
        </authorList>
    </citation>
    <scope>NUCLEOTIDE SEQUENCE [LARGE SCALE GENOMIC DNA]</scope>
    <source>
        <strain evidence="9 10">DSM 26487</strain>
    </source>
</reference>
<dbReference type="InterPro" id="IPR027304">
    <property type="entry name" value="Trigger_fact/SurA_dom_sf"/>
</dbReference>
<feature type="domain" description="PpiC" evidence="8">
    <location>
        <begin position="191"/>
        <end position="281"/>
    </location>
</feature>
<dbReference type="Gene3D" id="3.10.50.40">
    <property type="match status" value="1"/>
</dbReference>
<dbReference type="SUPFAM" id="SSF109998">
    <property type="entry name" value="Triger factor/SurA peptide-binding domain-like"/>
    <property type="match status" value="1"/>
</dbReference>
<dbReference type="Pfam" id="PF05698">
    <property type="entry name" value="Trigger_C"/>
    <property type="match status" value="1"/>
</dbReference>
<dbReference type="Pfam" id="PF13145">
    <property type="entry name" value="Rotamase_2"/>
    <property type="match status" value="1"/>
</dbReference>
<comment type="caution">
    <text evidence="9">The sequence shown here is derived from an EMBL/GenBank/DDBJ whole genome shotgun (WGS) entry which is preliminary data.</text>
</comment>
<sequence length="345" mass="37451">MKLPVFLTQRPLGTKTVGVVLVLAVLVAGAVLGVRELRDLPDDAAFEYDGTVVTKDDLDERVEVLGALYGIKEPGKKDGRAAFRRDTAKAVAVSMVLDDAARDKGVAVSDKRARDTLDQMVASQLGADPREAFTELLADFGVTEAAVLDEVKRQQAVALLFEKITKDAAADVTAADARDYYEAHPDRFMTPEGRELRNIVVRTDKDAQAVVQRARKGEDFAALARANSLDDATRDQGGALGVVPARSLAGDYAKAAFGARSGAVFGPVRTQFGWNVGQVVRIVPGKEPTFDQVEDQALDVVRSERALEAWRDWLEGRIKKADVEYADSYRPEDPNEPPAVATEQP</sequence>
<accession>A0A7Z0DN39</accession>
<dbReference type="InterPro" id="IPR008880">
    <property type="entry name" value="Trigger_fac_C"/>
</dbReference>
<dbReference type="PANTHER" id="PTHR47245:SF1">
    <property type="entry name" value="FOLDASE PROTEIN PRSA"/>
    <property type="match status" value="1"/>
</dbReference>
<dbReference type="SUPFAM" id="SSF54534">
    <property type="entry name" value="FKBP-like"/>
    <property type="match status" value="1"/>
</dbReference>
<dbReference type="PROSITE" id="PS01096">
    <property type="entry name" value="PPIC_PPIASE_1"/>
    <property type="match status" value="1"/>
</dbReference>
<gene>
    <name evidence="9" type="ORF">BJ988_002900</name>
</gene>
<evidence type="ECO:0000256" key="7">
    <source>
        <dbReference type="SAM" id="MobiDB-lite"/>
    </source>
</evidence>
<dbReference type="InterPro" id="IPR000297">
    <property type="entry name" value="PPIase_PpiC"/>
</dbReference>
<dbReference type="InterPro" id="IPR023058">
    <property type="entry name" value="PPIase_PpiC_CS"/>
</dbReference>
<keyword evidence="3" id="KW-0732">Signal</keyword>
<dbReference type="RefSeq" id="WP_179658606.1">
    <property type="nucleotide sequence ID" value="NZ_JACBZR010000001.1"/>
</dbReference>
<evidence type="ECO:0000256" key="2">
    <source>
        <dbReference type="ARBA" id="ARBA00013194"/>
    </source>
</evidence>
<dbReference type="InterPro" id="IPR050245">
    <property type="entry name" value="PrsA_foldase"/>
</dbReference>
<dbReference type="Proteomes" id="UP000564496">
    <property type="component" value="Unassembled WGS sequence"/>
</dbReference>
<organism evidence="9 10">
    <name type="scientific">Nocardioides panzhihuensis</name>
    <dbReference type="NCBI Taxonomy" id="860243"/>
    <lineage>
        <taxon>Bacteria</taxon>
        <taxon>Bacillati</taxon>
        <taxon>Actinomycetota</taxon>
        <taxon>Actinomycetes</taxon>
        <taxon>Propionibacteriales</taxon>
        <taxon>Nocardioidaceae</taxon>
        <taxon>Nocardioides</taxon>
    </lineage>
</organism>
<dbReference type="GO" id="GO:0003755">
    <property type="term" value="F:peptidyl-prolyl cis-trans isomerase activity"/>
    <property type="evidence" value="ECO:0007669"/>
    <property type="project" value="UniProtKB-KW"/>
</dbReference>
<dbReference type="PANTHER" id="PTHR47245">
    <property type="entry name" value="PEPTIDYLPROLYL ISOMERASE"/>
    <property type="match status" value="1"/>
</dbReference>
<evidence type="ECO:0000313" key="10">
    <source>
        <dbReference type="Proteomes" id="UP000564496"/>
    </source>
</evidence>
<proteinExistence type="predicted"/>
<dbReference type="EMBL" id="JACBZR010000001">
    <property type="protein sequence ID" value="NYI78252.1"/>
    <property type="molecule type" value="Genomic_DNA"/>
</dbReference>
<evidence type="ECO:0000256" key="1">
    <source>
        <dbReference type="ARBA" id="ARBA00000971"/>
    </source>
</evidence>
<name>A0A7Z0DN39_9ACTN</name>
<evidence type="ECO:0000256" key="3">
    <source>
        <dbReference type="ARBA" id="ARBA00022729"/>
    </source>
</evidence>
<keyword evidence="4 6" id="KW-0697">Rotamase</keyword>
<dbReference type="InterPro" id="IPR046357">
    <property type="entry name" value="PPIase_dom_sf"/>
</dbReference>
<protein>
    <recommendedName>
        <fullName evidence="2">peptidylprolyl isomerase</fullName>
        <ecNumber evidence="2">5.2.1.8</ecNumber>
    </recommendedName>
</protein>